<dbReference type="InterPro" id="IPR002347">
    <property type="entry name" value="SDR_fam"/>
</dbReference>
<dbReference type="PRINTS" id="PR00080">
    <property type="entry name" value="SDRFAMILY"/>
</dbReference>
<comment type="similarity">
    <text evidence="1">Belongs to the short-chain dehydrogenases/reductases (SDR) family.</text>
</comment>
<dbReference type="Gene3D" id="3.40.50.720">
    <property type="entry name" value="NAD(P)-binding Rossmann-like Domain"/>
    <property type="match status" value="1"/>
</dbReference>
<dbReference type="InterPro" id="IPR020904">
    <property type="entry name" value="Sc_DH/Rdtase_CS"/>
</dbReference>
<reference evidence="2 3" key="1">
    <citation type="submission" date="2017-04" db="EMBL/GenBank/DDBJ databases">
        <title>Draft genome sequence of Zooshikella ganghwensis VG4 isolated from Red Sea sediments.</title>
        <authorList>
            <person name="Rehman Z."/>
            <person name="Alam I."/>
            <person name="Kamau A."/>
            <person name="Bajic V."/>
            <person name="Leiknes T."/>
        </authorList>
    </citation>
    <scope>NUCLEOTIDE SEQUENCE [LARGE SCALE GENOMIC DNA]</scope>
    <source>
        <strain evidence="2 3">VG4</strain>
    </source>
</reference>
<gene>
    <name evidence="2" type="ORF">B9G39_08030</name>
</gene>
<comment type="caution">
    <text evidence="2">The sequence shown here is derived from an EMBL/GenBank/DDBJ whole genome shotgun (WGS) entry which is preliminary data.</text>
</comment>
<dbReference type="InterPro" id="IPR036291">
    <property type="entry name" value="NAD(P)-bd_dom_sf"/>
</dbReference>
<dbReference type="EMBL" id="NDXW01000001">
    <property type="protein sequence ID" value="RDH43389.1"/>
    <property type="molecule type" value="Genomic_DNA"/>
</dbReference>
<evidence type="ECO:0000313" key="2">
    <source>
        <dbReference type="EMBL" id="RDH43389.1"/>
    </source>
</evidence>
<dbReference type="InterPro" id="IPR051911">
    <property type="entry name" value="SDR_oxidoreductase"/>
</dbReference>
<sequence length="298" mass="32463">MSKQQNILITGANSGFGLLTTKLLLQQGHHVVASMRDPNHRNAQTAHEIKQLGGMVVDIDVTNEESVTTGITEAIKLAGHLDVLVNNAGVGVLGLQEAFTTDDIKSVFEINVFGINRMIRAVLPHFHQRHSGLILNVSSILGRMTIPFYGPYNASKWAVEALSENYRTELSKFGIDVTIVEPGGFPTEFIDRLIKPSDTVRLEHYGDMAAAPQAALEGFEQALAANPTQNPQLVADAIADVIAKTPGSRPFRTVVDKMGMGEPIAAYNEQLATITKNIYQAFGTAEMLELNVKENEKK</sequence>
<dbReference type="Pfam" id="PF00106">
    <property type="entry name" value="adh_short"/>
    <property type="match status" value="1"/>
</dbReference>
<dbReference type="Proteomes" id="UP000257039">
    <property type="component" value="Unassembled WGS sequence"/>
</dbReference>
<dbReference type="PANTHER" id="PTHR43976">
    <property type="entry name" value="SHORT CHAIN DEHYDROGENASE"/>
    <property type="match status" value="1"/>
</dbReference>
<keyword evidence="3" id="KW-1185">Reference proteome</keyword>
<name>A0A4P9VLG1_9GAMM</name>
<dbReference type="PRINTS" id="PR00081">
    <property type="entry name" value="GDHRDH"/>
</dbReference>
<dbReference type="SUPFAM" id="SSF51735">
    <property type="entry name" value="NAD(P)-binding Rossmann-fold domains"/>
    <property type="match status" value="1"/>
</dbReference>
<evidence type="ECO:0000313" key="3">
    <source>
        <dbReference type="Proteomes" id="UP000257039"/>
    </source>
</evidence>
<accession>A0A4P9VLG1</accession>
<dbReference type="CDD" id="cd05374">
    <property type="entry name" value="17beta-HSD-like_SDR_c"/>
    <property type="match status" value="1"/>
</dbReference>
<dbReference type="RefSeq" id="WP_094786727.1">
    <property type="nucleotide sequence ID" value="NZ_NDXW01000001.1"/>
</dbReference>
<dbReference type="PANTHER" id="PTHR43976:SF9">
    <property type="entry name" value="OXIDOREDUCTASE"/>
    <property type="match status" value="1"/>
</dbReference>
<dbReference type="AlphaFoldDB" id="A0A4P9VLG1"/>
<evidence type="ECO:0000256" key="1">
    <source>
        <dbReference type="RuleBase" id="RU000363"/>
    </source>
</evidence>
<dbReference type="PROSITE" id="PS00061">
    <property type="entry name" value="ADH_SHORT"/>
    <property type="match status" value="1"/>
</dbReference>
<organism evidence="2 3">
    <name type="scientific">Zooshikella ganghwensis</name>
    <dbReference type="NCBI Taxonomy" id="202772"/>
    <lineage>
        <taxon>Bacteria</taxon>
        <taxon>Pseudomonadati</taxon>
        <taxon>Pseudomonadota</taxon>
        <taxon>Gammaproteobacteria</taxon>
        <taxon>Oceanospirillales</taxon>
        <taxon>Zooshikellaceae</taxon>
        <taxon>Zooshikella</taxon>
    </lineage>
</organism>
<proteinExistence type="inferred from homology"/>
<protein>
    <submittedName>
        <fullName evidence="2">SDR family oxidoreductase</fullName>
    </submittedName>
</protein>